<evidence type="ECO:0000259" key="7">
    <source>
        <dbReference type="PROSITE" id="PS50850"/>
    </source>
</evidence>
<gene>
    <name evidence="8" type="ORF">ACFOUW_09070</name>
</gene>
<evidence type="ECO:0000256" key="3">
    <source>
        <dbReference type="ARBA" id="ARBA00022692"/>
    </source>
</evidence>
<dbReference type="SUPFAM" id="SSF103473">
    <property type="entry name" value="MFS general substrate transporter"/>
    <property type="match status" value="1"/>
</dbReference>
<evidence type="ECO:0000313" key="9">
    <source>
        <dbReference type="Proteomes" id="UP001595699"/>
    </source>
</evidence>
<comment type="caution">
    <text evidence="8">The sequence shown here is derived from an EMBL/GenBank/DDBJ whole genome shotgun (WGS) entry which is preliminary data.</text>
</comment>
<dbReference type="EMBL" id="JBHRZH010000006">
    <property type="protein sequence ID" value="MFC3760990.1"/>
    <property type="molecule type" value="Genomic_DNA"/>
</dbReference>
<organism evidence="8 9">
    <name type="scientific">Tenggerimyces flavus</name>
    <dbReference type="NCBI Taxonomy" id="1708749"/>
    <lineage>
        <taxon>Bacteria</taxon>
        <taxon>Bacillati</taxon>
        <taxon>Actinomycetota</taxon>
        <taxon>Actinomycetes</taxon>
        <taxon>Propionibacteriales</taxon>
        <taxon>Nocardioidaceae</taxon>
        <taxon>Tenggerimyces</taxon>
    </lineage>
</organism>
<dbReference type="CDD" id="cd06173">
    <property type="entry name" value="MFS_MefA_like"/>
    <property type="match status" value="1"/>
</dbReference>
<feature type="transmembrane region" description="Helical" evidence="6">
    <location>
        <begin position="22"/>
        <end position="46"/>
    </location>
</feature>
<evidence type="ECO:0000256" key="1">
    <source>
        <dbReference type="ARBA" id="ARBA00004651"/>
    </source>
</evidence>
<name>A0ABV7YAG6_9ACTN</name>
<dbReference type="Pfam" id="PF07690">
    <property type="entry name" value="MFS_1"/>
    <property type="match status" value="1"/>
</dbReference>
<accession>A0ABV7YAG6</accession>
<dbReference type="PANTHER" id="PTHR23513:SF11">
    <property type="entry name" value="STAPHYLOFERRIN A TRANSPORTER"/>
    <property type="match status" value="1"/>
</dbReference>
<dbReference type="Gene3D" id="1.20.1250.20">
    <property type="entry name" value="MFS general substrate transporter like domains"/>
    <property type="match status" value="1"/>
</dbReference>
<proteinExistence type="predicted"/>
<feature type="transmembrane region" description="Helical" evidence="6">
    <location>
        <begin position="53"/>
        <end position="74"/>
    </location>
</feature>
<feature type="transmembrane region" description="Helical" evidence="6">
    <location>
        <begin position="349"/>
        <end position="372"/>
    </location>
</feature>
<feature type="transmembrane region" description="Helical" evidence="6">
    <location>
        <begin position="94"/>
        <end position="119"/>
    </location>
</feature>
<evidence type="ECO:0000256" key="6">
    <source>
        <dbReference type="SAM" id="Phobius"/>
    </source>
</evidence>
<evidence type="ECO:0000256" key="2">
    <source>
        <dbReference type="ARBA" id="ARBA00022475"/>
    </source>
</evidence>
<feature type="transmembrane region" description="Helical" evidence="6">
    <location>
        <begin position="315"/>
        <end position="337"/>
    </location>
</feature>
<evidence type="ECO:0000256" key="4">
    <source>
        <dbReference type="ARBA" id="ARBA00022989"/>
    </source>
</evidence>
<sequence>MSDTGSRGTSYRGLFAVREFRFLYPAIALSHLGNQLAAVAVSVLVFDRTGSKLLTAVAYASAWLPALLGGPLLGPLADRFRRRTVMVTCDLFRAALIGSLVIPGMPLWLAIALLYLAHLATPPATASRSAMLPEILSGDIYILGSGLNIVTFQVSQILGFAAGGIAVTLVGAKTTLLINACTYLLSAILVRYGIKQRPAPQLASVDRPSYLKDLSAGVRYVFGDGWLRGCLLLVWLSSAFAYAPEAIAYPYARELGHATAAAGLMLAAPAVGHVVGTVLLTRIIKPGLRDRLLVPLAVLACAVLMVAFFSPPYPVVLVMLCVGGFGASFASPLNAMFVRRVSDDYRGRANGVAIAGLTAGQGLGFLLAGALGSVLGNLALTIGICGLAGTVASLVAGTVWRRSMARSTQA</sequence>
<dbReference type="InterPro" id="IPR011701">
    <property type="entry name" value="MFS"/>
</dbReference>
<feature type="transmembrane region" description="Helical" evidence="6">
    <location>
        <begin position="140"/>
        <end position="170"/>
    </location>
</feature>
<dbReference type="RefSeq" id="WP_205117218.1">
    <property type="nucleotide sequence ID" value="NZ_JAFBCM010000001.1"/>
</dbReference>
<dbReference type="PANTHER" id="PTHR23513">
    <property type="entry name" value="INTEGRAL MEMBRANE EFFLUX PROTEIN-RELATED"/>
    <property type="match status" value="1"/>
</dbReference>
<feature type="transmembrane region" description="Helical" evidence="6">
    <location>
        <begin position="255"/>
        <end position="280"/>
    </location>
</feature>
<keyword evidence="5 6" id="KW-0472">Membrane</keyword>
<evidence type="ECO:0000256" key="5">
    <source>
        <dbReference type="ARBA" id="ARBA00023136"/>
    </source>
</evidence>
<dbReference type="PROSITE" id="PS50850">
    <property type="entry name" value="MFS"/>
    <property type="match status" value="1"/>
</dbReference>
<feature type="domain" description="Major facilitator superfamily (MFS) profile" evidence="7">
    <location>
        <begin position="201"/>
        <end position="410"/>
    </location>
</feature>
<keyword evidence="4 6" id="KW-1133">Transmembrane helix</keyword>
<dbReference type="Proteomes" id="UP001595699">
    <property type="component" value="Unassembled WGS sequence"/>
</dbReference>
<protein>
    <submittedName>
        <fullName evidence="8">MFS transporter</fullName>
    </submittedName>
</protein>
<comment type="subcellular location">
    <subcellularLocation>
        <location evidence="1">Cell membrane</location>
        <topology evidence="1">Multi-pass membrane protein</topology>
    </subcellularLocation>
</comment>
<evidence type="ECO:0000313" key="8">
    <source>
        <dbReference type="EMBL" id="MFC3760990.1"/>
    </source>
</evidence>
<keyword evidence="3 6" id="KW-0812">Transmembrane</keyword>
<keyword evidence="2" id="KW-1003">Cell membrane</keyword>
<dbReference type="InterPro" id="IPR020846">
    <property type="entry name" value="MFS_dom"/>
</dbReference>
<feature type="transmembrane region" description="Helical" evidence="6">
    <location>
        <begin position="378"/>
        <end position="400"/>
    </location>
</feature>
<reference evidence="9" key="1">
    <citation type="journal article" date="2019" name="Int. J. Syst. Evol. Microbiol.">
        <title>The Global Catalogue of Microorganisms (GCM) 10K type strain sequencing project: providing services to taxonomists for standard genome sequencing and annotation.</title>
        <authorList>
            <consortium name="The Broad Institute Genomics Platform"/>
            <consortium name="The Broad Institute Genome Sequencing Center for Infectious Disease"/>
            <person name="Wu L."/>
            <person name="Ma J."/>
        </authorList>
    </citation>
    <scope>NUCLEOTIDE SEQUENCE [LARGE SCALE GENOMIC DNA]</scope>
    <source>
        <strain evidence="9">CGMCC 4.7241</strain>
    </source>
</reference>
<keyword evidence="9" id="KW-1185">Reference proteome</keyword>
<dbReference type="InterPro" id="IPR036259">
    <property type="entry name" value="MFS_trans_sf"/>
</dbReference>
<feature type="transmembrane region" description="Helical" evidence="6">
    <location>
        <begin position="225"/>
        <end position="243"/>
    </location>
</feature>
<feature type="transmembrane region" description="Helical" evidence="6">
    <location>
        <begin position="292"/>
        <end position="309"/>
    </location>
</feature>